<dbReference type="AlphaFoldDB" id="A0AAD5TV21"/>
<sequence length="439" mass="50103">MSSLYYRQRINPTKINDTLTRRRVSISDLLDDYESNEAEEVIKFRENLFPQSESMKLSFHSSRNSKSATSSSASTINSVRKSIKSFDSLYDEINNSVTFDFDDVKADDMNIMANLSFNSTKNSKEGLSPSTASGNLINMNNNLDNIVAPVENNNSVNFSIKNFGKKFRNFLNINDNSSTHSTNSKKNIFNFFKNNQPKNISPELPLSESRHVAAGKYNSSKSLDLNSNDRRNFFESSSEADITNNKYKKKINSNSNKMSHNNSNISSSKNIDSSKASKVSHNKIVTSKETDELKHLVYQNKKLQQKKSVPQQSSVPQVRQQNYLNQPVTYNQNLQNKLYLKNDSIKLNKKHFDQSPVLKPRKNFNMCNEKVNANTISDISELKKLRRRSSLPKNFNLTIDTEVNKEKKTEDGAKSGDSDKTLFLKTITYSSWLDMDIEF</sequence>
<accession>A0AAD5TV21</accession>
<keyword evidence="3" id="KW-1185">Reference proteome</keyword>
<protein>
    <submittedName>
        <fullName evidence="2">Uncharacterized protein</fullName>
    </submittedName>
</protein>
<feature type="compositionally biased region" description="Low complexity" evidence="1">
    <location>
        <begin position="252"/>
        <end position="277"/>
    </location>
</feature>
<evidence type="ECO:0000313" key="3">
    <source>
        <dbReference type="Proteomes" id="UP001211065"/>
    </source>
</evidence>
<gene>
    <name evidence="2" type="ORF">HK099_000735</name>
</gene>
<organism evidence="2 3">
    <name type="scientific">Clydaea vesicula</name>
    <dbReference type="NCBI Taxonomy" id="447962"/>
    <lineage>
        <taxon>Eukaryota</taxon>
        <taxon>Fungi</taxon>
        <taxon>Fungi incertae sedis</taxon>
        <taxon>Chytridiomycota</taxon>
        <taxon>Chytridiomycota incertae sedis</taxon>
        <taxon>Chytridiomycetes</taxon>
        <taxon>Lobulomycetales</taxon>
        <taxon>Lobulomycetaceae</taxon>
        <taxon>Clydaea</taxon>
    </lineage>
</organism>
<dbReference type="Proteomes" id="UP001211065">
    <property type="component" value="Unassembled WGS sequence"/>
</dbReference>
<evidence type="ECO:0000256" key="1">
    <source>
        <dbReference type="SAM" id="MobiDB-lite"/>
    </source>
</evidence>
<reference evidence="2" key="1">
    <citation type="submission" date="2020-05" db="EMBL/GenBank/DDBJ databases">
        <title>Phylogenomic resolution of chytrid fungi.</title>
        <authorList>
            <person name="Stajich J.E."/>
            <person name="Amses K."/>
            <person name="Simmons R."/>
            <person name="Seto K."/>
            <person name="Myers J."/>
            <person name="Bonds A."/>
            <person name="Quandt C.A."/>
            <person name="Barry K."/>
            <person name="Liu P."/>
            <person name="Grigoriev I."/>
            <person name="Longcore J.E."/>
            <person name="James T.Y."/>
        </authorList>
    </citation>
    <scope>NUCLEOTIDE SEQUENCE</scope>
    <source>
        <strain evidence="2">JEL0476</strain>
    </source>
</reference>
<proteinExistence type="predicted"/>
<name>A0AAD5TV21_9FUNG</name>
<feature type="region of interest" description="Disordered" evidence="1">
    <location>
        <begin position="245"/>
        <end position="279"/>
    </location>
</feature>
<dbReference type="EMBL" id="JADGJW010001186">
    <property type="protein sequence ID" value="KAJ3205671.1"/>
    <property type="molecule type" value="Genomic_DNA"/>
</dbReference>
<evidence type="ECO:0000313" key="2">
    <source>
        <dbReference type="EMBL" id="KAJ3205671.1"/>
    </source>
</evidence>
<comment type="caution">
    <text evidence="2">The sequence shown here is derived from an EMBL/GenBank/DDBJ whole genome shotgun (WGS) entry which is preliminary data.</text>
</comment>